<name>A0A158CIW4_9BURK</name>
<keyword evidence="2" id="KW-1185">Reference proteome</keyword>
<sequence length="48" mass="5062">MGSGSSYSTTILSEEAVGKYSTGLNLRPVTSPFEWQISRATALALVAL</sequence>
<gene>
    <name evidence="1" type="ORF">AWB78_04008</name>
</gene>
<dbReference type="Proteomes" id="UP000071859">
    <property type="component" value="Unassembled WGS sequence"/>
</dbReference>
<organism evidence="1 2">
    <name type="scientific">Caballeronia calidae</name>
    <dbReference type="NCBI Taxonomy" id="1777139"/>
    <lineage>
        <taxon>Bacteria</taxon>
        <taxon>Pseudomonadati</taxon>
        <taxon>Pseudomonadota</taxon>
        <taxon>Betaproteobacteria</taxon>
        <taxon>Burkholderiales</taxon>
        <taxon>Burkholderiaceae</taxon>
        <taxon>Caballeronia</taxon>
    </lineage>
</organism>
<proteinExistence type="predicted"/>
<accession>A0A158CIW4</accession>
<evidence type="ECO:0000313" key="1">
    <source>
        <dbReference type="EMBL" id="SAK82308.1"/>
    </source>
</evidence>
<dbReference type="AlphaFoldDB" id="A0A158CIW4"/>
<protein>
    <submittedName>
        <fullName evidence="1">Uncharacterized protein</fullName>
    </submittedName>
</protein>
<evidence type="ECO:0000313" key="2">
    <source>
        <dbReference type="Proteomes" id="UP000071859"/>
    </source>
</evidence>
<reference evidence="1" key="1">
    <citation type="submission" date="2016-01" db="EMBL/GenBank/DDBJ databases">
        <authorList>
            <person name="Peeters C."/>
        </authorList>
    </citation>
    <scope>NUCLEOTIDE SEQUENCE</scope>
    <source>
        <strain evidence="1">LMG 29321</strain>
    </source>
</reference>
<dbReference type="EMBL" id="FCOX02000020">
    <property type="protein sequence ID" value="SAK82308.1"/>
    <property type="molecule type" value="Genomic_DNA"/>
</dbReference>
<comment type="caution">
    <text evidence="1">The sequence shown here is derived from an EMBL/GenBank/DDBJ whole genome shotgun (WGS) entry which is preliminary data.</text>
</comment>